<evidence type="ECO:0008006" key="3">
    <source>
        <dbReference type="Google" id="ProtNLM"/>
    </source>
</evidence>
<organism evidence="1 2">
    <name type="scientific">Mycena albidolilacea</name>
    <dbReference type="NCBI Taxonomy" id="1033008"/>
    <lineage>
        <taxon>Eukaryota</taxon>
        <taxon>Fungi</taxon>
        <taxon>Dikarya</taxon>
        <taxon>Basidiomycota</taxon>
        <taxon>Agaricomycotina</taxon>
        <taxon>Agaricomycetes</taxon>
        <taxon>Agaricomycetidae</taxon>
        <taxon>Agaricales</taxon>
        <taxon>Marasmiineae</taxon>
        <taxon>Mycenaceae</taxon>
        <taxon>Mycena</taxon>
    </lineage>
</organism>
<dbReference type="EMBL" id="JARIHO010000018">
    <property type="protein sequence ID" value="KAJ7347956.1"/>
    <property type="molecule type" value="Genomic_DNA"/>
</dbReference>
<gene>
    <name evidence="1" type="ORF">DFH08DRAFT_699083</name>
</gene>
<evidence type="ECO:0000313" key="1">
    <source>
        <dbReference type="EMBL" id="KAJ7347956.1"/>
    </source>
</evidence>
<dbReference type="Proteomes" id="UP001218218">
    <property type="component" value="Unassembled WGS sequence"/>
</dbReference>
<sequence length="227" mass="24868">MANDSASPPPEGSTFVGATLQRSGAWLLHLNTTAAATWLKAEMNLFLAAMGGTSSFKNRFFNVLVQFVPISFDPTREGNLRGVENDNALPKGTLAKVHWVKPAHRRHEGQKVAHAIFGFTGLEAVNTLIHNGAWVEGRKVYGRKLLAEPIRCLKCQGVGVDHIAAKCPFEHEVCTRCGETHRTDTCNATNDNRACTNCRREGMPHRGHGAADCACPVFQKKLQHSLE</sequence>
<reference evidence="1" key="1">
    <citation type="submission" date="2023-03" db="EMBL/GenBank/DDBJ databases">
        <title>Massive genome expansion in bonnet fungi (Mycena s.s.) driven by repeated elements and novel gene families across ecological guilds.</title>
        <authorList>
            <consortium name="Lawrence Berkeley National Laboratory"/>
            <person name="Harder C.B."/>
            <person name="Miyauchi S."/>
            <person name="Viragh M."/>
            <person name="Kuo A."/>
            <person name="Thoen E."/>
            <person name="Andreopoulos B."/>
            <person name="Lu D."/>
            <person name="Skrede I."/>
            <person name="Drula E."/>
            <person name="Henrissat B."/>
            <person name="Morin E."/>
            <person name="Kohler A."/>
            <person name="Barry K."/>
            <person name="LaButti K."/>
            <person name="Morin E."/>
            <person name="Salamov A."/>
            <person name="Lipzen A."/>
            <person name="Mereny Z."/>
            <person name="Hegedus B."/>
            <person name="Baldrian P."/>
            <person name="Stursova M."/>
            <person name="Weitz H."/>
            <person name="Taylor A."/>
            <person name="Grigoriev I.V."/>
            <person name="Nagy L.G."/>
            <person name="Martin F."/>
            <person name="Kauserud H."/>
        </authorList>
    </citation>
    <scope>NUCLEOTIDE SEQUENCE</scope>
    <source>
        <strain evidence="1">CBHHK002</strain>
    </source>
</reference>
<proteinExistence type="predicted"/>
<keyword evidence="2" id="KW-1185">Reference proteome</keyword>
<dbReference type="AlphaFoldDB" id="A0AAD7ERZ7"/>
<comment type="caution">
    <text evidence="1">The sequence shown here is derived from an EMBL/GenBank/DDBJ whole genome shotgun (WGS) entry which is preliminary data.</text>
</comment>
<name>A0AAD7ERZ7_9AGAR</name>
<protein>
    <recommendedName>
        <fullName evidence="3">Gag-like protein</fullName>
    </recommendedName>
</protein>
<evidence type="ECO:0000313" key="2">
    <source>
        <dbReference type="Proteomes" id="UP001218218"/>
    </source>
</evidence>
<accession>A0AAD7ERZ7</accession>